<dbReference type="EMBL" id="CAMGYJ010000009">
    <property type="protein sequence ID" value="CAI0476022.1"/>
    <property type="molecule type" value="Genomic_DNA"/>
</dbReference>
<evidence type="ECO:0000313" key="1">
    <source>
        <dbReference type="EMBL" id="CAI0476022.1"/>
    </source>
</evidence>
<feature type="non-terminal residue" evidence="1">
    <location>
        <position position="1"/>
    </location>
</feature>
<proteinExistence type="predicted"/>
<reference evidence="1" key="1">
    <citation type="submission" date="2022-08" db="EMBL/GenBank/DDBJ databases">
        <authorList>
            <person name="Gutierrez-Valencia J."/>
        </authorList>
    </citation>
    <scope>NUCLEOTIDE SEQUENCE</scope>
</reference>
<dbReference type="Proteomes" id="UP001154282">
    <property type="component" value="Unassembled WGS sequence"/>
</dbReference>
<comment type="caution">
    <text evidence="1">The sequence shown here is derived from an EMBL/GenBank/DDBJ whole genome shotgun (WGS) entry which is preliminary data.</text>
</comment>
<gene>
    <name evidence="1" type="ORF">LITE_LOCUS40611</name>
</gene>
<sequence length="58" mass="6642">VIKKQSECFLWIIYTQKHLNSKVPSTTQAWRKPTQCQNFSKPGSSKLKVTTTVTNQVC</sequence>
<dbReference type="AlphaFoldDB" id="A0AAV0Q096"/>
<evidence type="ECO:0000313" key="2">
    <source>
        <dbReference type="Proteomes" id="UP001154282"/>
    </source>
</evidence>
<organism evidence="1 2">
    <name type="scientific">Linum tenue</name>
    <dbReference type="NCBI Taxonomy" id="586396"/>
    <lineage>
        <taxon>Eukaryota</taxon>
        <taxon>Viridiplantae</taxon>
        <taxon>Streptophyta</taxon>
        <taxon>Embryophyta</taxon>
        <taxon>Tracheophyta</taxon>
        <taxon>Spermatophyta</taxon>
        <taxon>Magnoliopsida</taxon>
        <taxon>eudicotyledons</taxon>
        <taxon>Gunneridae</taxon>
        <taxon>Pentapetalae</taxon>
        <taxon>rosids</taxon>
        <taxon>fabids</taxon>
        <taxon>Malpighiales</taxon>
        <taxon>Linaceae</taxon>
        <taxon>Linum</taxon>
    </lineage>
</organism>
<name>A0AAV0Q096_9ROSI</name>
<accession>A0AAV0Q096</accession>
<protein>
    <submittedName>
        <fullName evidence="1">Uncharacterized protein</fullName>
    </submittedName>
</protein>
<keyword evidence="2" id="KW-1185">Reference proteome</keyword>